<name>A0AAV4IYP9_9GAST</name>
<keyword evidence="2" id="KW-1185">Reference proteome</keyword>
<accession>A0AAV4IYP9</accession>
<evidence type="ECO:0000313" key="2">
    <source>
        <dbReference type="Proteomes" id="UP000762676"/>
    </source>
</evidence>
<gene>
    <name evidence="1" type="ORF">ElyMa_004939000</name>
</gene>
<comment type="caution">
    <text evidence="1">The sequence shown here is derived from an EMBL/GenBank/DDBJ whole genome shotgun (WGS) entry which is preliminary data.</text>
</comment>
<sequence length="125" mass="13989">MRFEFLKTSVKVAQQRAGLSWEEQRWFLTVCLRRFRVVNVSARLQLSQPQQTLSVGNANMTVLALTQTALSLSSYNQGHHVRTTKKGLWFVRSYQSARHNLGVLDCKQSGVGSGVGLEPAALCDH</sequence>
<proteinExistence type="predicted"/>
<dbReference type="AlphaFoldDB" id="A0AAV4IYP9"/>
<evidence type="ECO:0000313" key="1">
    <source>
        <dbReference type="EMBL" id="GFS15659.1"/>
    </source>
</evidence>
<reference evidence="1 2" key="1">
    <citation type="journal article" date="2021" name="Elife">
        <title>Chloroplast acquisition without the gene transfer in kleptoplastic sea slugs, Plakobranchus ocellatus.</title>
        <authorList>
            <person name="Maeda T."/>
            <person name="Takahashi S."/>
            <person name="Yoshida T."/>
            <person name="Shimamura S."/>
            <person name="Takaki Y."/>
            <person name="Nagai Y."/>
            <person name="Toyoda A."/>
            <person name="Suzuki Y."/>
            <person name="Arimoto A."/>
            <person name="Ishii H."/>
            <person name="Satoh N."/>
            <person name="Nishiyama T."/>
            <person name="Hasebe M."/>
            <person name="Maruyama T."/>
            <person name="Minagawa J."/>
            <person name="Obokata J."/>
            <person name="Shigenobu S."/>
        </authorList>
    </citation>
    <scope>NUCLEOTIDE SEQUENCE [LARGE SCALE GENOMIC DNA]</scope>
</reference>
<dbReference type="Proteomes" id="UP000762676">
    <property type="component" value="Unassembled WGS sequence"/>
</dbReference>
<dbReference type="EMBL" id="BMAT01009880">
    <property type="protein sequence ID" value="GFS15659.1"/>
    <property type="molecule type" value="Genomic_DNA"/>
</dbReference>
<organism evidence="1 2">
    <name type="scientific">Elysia marginata</name>
    <dbReference type="NCBI Taxonomy" id="1093978"/>
    <lineage>
        <taxon>Eukaryota</taxon>
        <taxon>Metazoa</taxon>
        <taxon>Spiralia</taxon>
        <taxon>Lophotrochozoa</taxon>
        <taxon>Mollusca</taxon>
        <taxon>Gastropoda</taxon>
        <taxon>Heterobranchia</taxon>
        <taxon>Euthyneura</taxon>
        <taxon>Panpulmonata</taxon>
        <taxon>Sacoglossa</taxon>
        <taxon>Placobranchoidea</taxon>
        <taxon>Plakobranchidae</taxon>
        <taxon>Elysia</taxon>
    </lineage>
</organism>
<protein>
    <submittedName>
        <fullName evidence="1">Uncharacterized protein</fullName>
    </submittedName>
</protein>